<dbReference type="PROSITE" id="PS50110">
    <property type="entry name" value="RESPONSE_REGULATORY"/>
    <property type="match status" value="1"/>
</dbReference>
<dbReference type="InterPro" id="IPR001789">
    <property type="entry name" value="Sig_transdc_resp-reg_receiver"/>
</dbReference>
<reference evidence="4 5" key="1">
    <citation type="journal article" date="2012" name="PLoS Genet.">
        <title>Comparative Genomics of Plant-Associated Pseudomonas spp.: Insights into Diversity and Inheritance of Traits Involved in Multitrophic Interactions.</title>
        <authorList>
            <person name="Loper J.E."/>
            <person name="Hassan K.A."/>
            <person name="Mavrodi D.V."/>
            <person name="Davis E.W.II."/>
            <person name="Lim C.K."/>
            <person name="Shaffer B.T."/>
            <person name="Elbourne L.D."/>
            <person name="Stockwell V.O."/>
            <person name="Hartney S.L."/>
            <person name="Breakwell K."/>
            <person name="Henkels M.D."/>
            <person name="Tetu S.G."/>
            <person name="Rangel L.I."/>
            <person name="Kidarsa T.A."/>
            <person name="Wilson N.L."/>
            <person name="van de Mortel J.E."/>
            <person name="Song C."/>
            <person name="Blumhagen R."/>
            <person name="Radune D."/>
            <person name="Hostetler J.B."/>
            <person name="Brinkac L.M."/>
            <person name="Durkin A.S."/>
            <person name="Kluepfel D.A."/>
            <person name="Wechter W.P."/>
            <person name="Anderson A.J."/>
            <person name="Kim Y.C."/>
            <person name="Pierson L.S.III."/>
            <person name="Pierson E.A."/>
            <person name="Lindow S.E."/>
            <person name="Kobayashi D.Y."/>
            <person name="Raaijmakers J.M."/>
            <person name="Weller D.M."/>
            <person name="Thomashow L.S."/>
            <person name="Allen A.E."/>
            <person name="Paulsen I.T."/>
        </authorList>
    </citation>
    <scope>NUCLEOTIDE SEQUENCE [LARGE SCALE GENOMIC DNA]</scope>
    <source>
        <strain evidence="4 5">SS101</strain>
    </source>
</reference>
<dbReference type="HOGENOM" id="CLU_000445_70_2_6"/>
<protein>
    <submittedName>
        <fullName evidence="4">Cyclic diguanylate phosphodiesterase (EAL) domain protein</fullName>
    </submittedName>
</protein>
<comment type="caution">
    <text evidence="4">The sequence shown here is derived from an EMBL/GenBank/DDBJ whole genome shotgun (WGS) entry which is preliminary data.</text>
</comment>
<sequence length="404" mass="45017">MSFLPIRILIIEEHPFKRVVASQVFQGLGCVDVITVADNAEALDLLGRTGRVDIVLYSLKTHCTQGLAWIEELGRSGLFRSVIICSVYSNDLHSAIERMLSMHGVKVLGYVNTVVNANEISTLVGRFLELLDVRQPDVSIPASFKLSSRSELEKAIQCDEFKAFFQPKFKLVTGAVDSFEVLVRWEHPRHGLLYPGEFLPLLSEFKLMDDLLFAQLEQGFIFLRNASAAGRQLNLAFNLQAEQLGNPVLVARIKELIKRYGVPAFCLTFEITESGLLEMSPTILERLICLRMMGVGLSLDDFGVGFSSLERLCQLPFTEIKLDAGFIRDLGTSARNRIIVGSTLALGRALNMAVVIEGVETENQRKLLIELGCTQAQGYLCAHPMSAERTLAWLDQKYAFINDV</sequence>
<dbReference type="InterPro" id="IPR035919">
    <property type="entry name" value="EAL_sf"/>
</dbReference>
<dbReference type="InterPro" id="IPR011006">
    <property type="entry name" value="CheY-like_superfamily"/>
</dbReference>
<dbReference type="PANTHER" id="PTHR33121:SF70">
    <property type="entry name" value="SIGNALING PROTEIN YKOW"/>
    <property type="match status" value="1"/>
</dbReference>
<dbReference type="InterPro" id="IPR050706">
    <property type="entry name" value="Cyclic-di-GMP_PDE-like"/>
</dbReference>
<dbReference type="SUPFAM" id="SSF141868">
    <property type="entry name" value="EAL domain-like"/>
    <property type="match status" value="1"/>
</dbReference>
<feature type="domain" description="Response regulatory" evidence="2">
    <location>
        <begin position="7"/>
        <end position="128"/>
    </location>
</feature>
<dbReference type="SMART" id="SM00052">
    <property type="entry name" value="EAL"/>
    <property type="match status" value="1"/>
</dbReference>
<dbReference type="Pfam" id="PF00563">
    <property type="entry name" value="EAL"/>
    <property type="match status" value="1"/>
</dbReference>
<dbReference type="Gene3D" id="3.20.20.450">
    <property type="entry name" value="EAL domain"/>
    <property type="match status" value="1"/>
</dbReference>
<dbReference type="EMBL" id="AHPN01000001">
    <property type="protein sequence ID" value="EIK63640.1"/>
    <property type="molecule type" value="Genomic_DNA"/>
</dbReference>
<dbReference type="GO" id="GO:0000160">
    <property type="term" value="P:phosphorelay signal transduction system"/>
    <property type="evidence" value="ECO:0007669"/>
    <property type="project" value="InterPro"/>
</dbReference>
<evidence type="ECO:0000259" key="2">
    <source>
        <dbReference type="PROSITE" id="PS50110"/>
    </source>
</evidence>
<feature type="domain" description="EAL" evidence="3">
    <location>
        <begin position="145"/>
        <end position="398"/>
    </location>
</feature>
<gene>
    <name evidence="4" type="ORF">PflSS101_1474</name>
</gene>
<accession>I4KG00</accession>
<evidence type="ECO:0000313" key="4">
    <source>
        <dbReference type="EMBL" id="EIK63640.1"/>
    </source>
</evidence>
<comment type="caution">
    <text evidence="1">Lacks conserved residue(s) required for the propagation of feature annotation.</text>
</comment>
<dbReference type="PANTHER" id="PTHR33121">
    <property type="entry name" value="CYCLIC DI-GMP PHOSPHODIESTERASE PDEF"/>
    <property type="match status" value="1"/>
</dbReference>
<organism evidence="4 5">
    <name type="scientific">Pseudomonas lactis</name>
    <dbReference type="NCBI Taxonomy" id="1615674"/>
    <lineage>
        <taxon>Bacteria</taxon>
        <taxon>Pseudomonadati</taxon>
        <taxon>Pseudomonadota</taxon>
        <taxon>Gammaproteobacteria</taxon>
        <taxon>Pseudomonadales</taxon>
        <taxon>Pseudomonadaceae</taxon>
        <taxon>Pseudomonas</taxon>
    </lineage>
</organism>
<evidence type="ECO:0000313" key="5">
    <source>
        <dbReference type="Proteomes" id="UP000003213"/>
    </source>
</evidence>
<dbReference type="PATRIC" id="fig|1038924.3.peg.1447"/>
<name>I4KG00_9PSED</name>
<dbReference type="InterPro" id="IPR001633">
    <property type="entry name" value="EAL_dom"/>
</dbReference>
<dbReference type="RefSeq" id="WP_003189498.1">
    <property type="nucleotide sequence ID" value="NZ_CM001513.1"/>
</dbReference>
<evidence type="ECO:0000259" key="3">
    <source>
        <dbReference type="PROSITE" id="PS50883"/>
    </source>
</evidence>
<dbReference type="PROSITE" id="PS50883">
    <property type="entry name" value="EAL"/>
    <property type="match status" value="1"/>
</dbReference>
<dbReference type="Proteomes" id="UP000003213">
    <property type="component" value="Chromosome"/>
</dbReference>
<evidence type="ECO:0000256" key="1">
    <source>
        <dbReference type="PROSITE-ProRule" id="PRU00169"/>
    </source>
</evidence>
<dbReference type="GO" id="GO:0071111">
    <property type="term" value="F:cyclic-guanylate-specific phosphodiesterase activity"/>
    <property type="evidence" value="ECO:0007669"/>
    <property type="project" value="InterPro"/>
</dbReference>
<dbReference type="SUPFAM" id="SSF52172">
    <property type="entry name" value="CheY-like"/>
    <property type="match status" value="1"/>
</dbReference>
<dbReference type="AlphaFoldDB" id="I4KG00"/>
<dbReference type="CDD" id="cd01948">
    <property type="entry name" value="EAL"/>
    <property type="match status" value="1"/>
</dbReference>
<proteinExistence type="predicted"/>
<dbReference type="Gene3D" id="3.40.50.2300">
    <property type="match status" value="1"/>
</dbReference>